<evidence type="ECO:0000256" key="1">
    <source>
        <dbReference type="SAM" id="MobiDB-lite"/>
    </source>
</evidence>
<accession>A0A319EXD8</accession>
<reference evidence="2 3" key="1">
    <citation type="submission" date="2018-02" db="EMBL/GenBank/DDBJ databases">
        <title>The genomes of Aspergillus section Nigri reveals drivers in fungal speciation.</title>
        <authorList>
            <consortium name="DOE Joint Genome Institute"/>
            <person name="Vesth T.C."/>
            <person name="Nybo J."/>
            <person name="Theobald S."/>
            <person name="Brandl J."/>
            <person name="Frisvad J.C."/>
            <person name="Nielsen K.F."/>
            <person name="Lyhne E.K."/>
            <person name="Kogle M.E."/>
            <person name="Kuo A."/>
            <person name="Riley R."/>
            <person name="Clum A."/>
            <person name="Nolan M."/>
            <person name="Lipzen A."/>
            <person name="Salamov A."/>
            <person name="Henrissat B."/>
            <person name="Wiebenga A."/>
            <person name="De vries R.P."/>
            <person name="Grigoriev I.V."/>
            <person name="Mortensen U.H."/>
            <person name="Andersen M.R."/>
            <person name="Baker S.E."/>
        </authorList>
    </citation>
    <scope>NUCLEOTIDE SEQUENCE [LARGE SCALE GENOMIC DNA]</scope>
    <source>
        <strain evidence="2 3">CBS 121057</strain>
    </source>
</reference>
<gene>
    <name evidence="2" type="ORF">BO78DRAFT_437947</name>
</gene>
<evidence type="ECO:0000313" key="2">
    <source>
        <dbReference type="EMBL" id="PYI09384.1"/>
    </source>
</evidence>
<organism evidence="2 3">
    <name type="scientific">Aspergillus sclerotiicarbonarius (strain CBS 121057 / IBT 28362)</name>
    <dbReference type="NCBI Taxonomy" id="1448318"/>
    <lineage>
        <taxon>Eukaryota</taxon>
        <taxon>Fungi</taxon>
        <taxon>Dikarya</taxon>
        <taxon>Ascomycota</taxon>
        <taxon>Pezizomycotina</taxon>
        <taxon>Eurotiomycetes</taxon>
        <taxon>Eurotiomycetidae</taxon>
        <taxon>Eurotiales</taxon>
        <taxon>Aspergillaceae</taxon>
        <taxon>Aspergillus</taxon>
        <taxon>Aspergillus subgen. Circumdati</taxon>
    </lineage>
</organism>
<proteinExistence type="predicted"/>
<protein>
    <submittedName>
        <fullName evidence="2">Uncharacterized protein</fullName>
    </submittedName>
</protein>
<dbReference type="VEuPathDB" id="FungiDB:BO78DRAFT_437947"/>
<keyword evidence="3" id="KW-1185">Reference proteome</keyword>
<feature type="region of interest" description="Disordered" evidence="1">
    <location>
        <begin position="89"/>
        <end position="122"/>
    </location>
</feature>
<dbReference type="OrthoDB" id="4463410at2759"/>
<dbReference type="EMBL" id="KZ826327">
    <property type="protein sequence ID" value="PYI09384.1"/>
    <property type="molecule type" value="Genomic_DNA"/>
</dbReference>
<dbReference type="AlphaFoldDB" id="A0A319EXD8"/>
<sequence length="353" mass="40098">MTGPNWEVTFFEITTTRRDRITDTLYANGLMQVPVDISIKATVDDRPYSLSEEELSSIKLVRYVAPDEALSDGWEYTASENDFDHVMPASAASATPNPEIKSNHDTSEQAASPNNAPAADRQVKRYWVTTTKVANEQIAASIQAPSGDVITTHGDDSGFDSCAALTGVAPIVYYEQDLLTDKYSKKEDTETHKWSAPHGKAHGKVYEQNVYVSLKNGRMHKAEVTGVKRDDEEYWFNHAYRRHVPTWVDNALDIHYAWDTGDTKHQWVGQPLPHSEYVDAKWQVETNMRQHKFNLARCAIRTEDTSMKLWSPNYNWEQHNSIILFDRCGNSGRFKAKYDNDWDKGGSRLVGDD</sequence>
<dbReference type="Proteomes" id="UP000248423">
    <property type="component" value="Unassembled WGS sequence"/>
</dbReference>
<evidence type="ECO:0000313" key="3">
    <source>
        <dbReference type="Proteomes" id="UP000248423"/>
    </source>
</evidence>
<name>A0A319EXD8_ASPSB</name>